<evidence type="ECO:0000313" key="2">
    <source>
        <dbReference type="Proteomes" id="UP001499938"/>
    </source>
</evidence>
<dbReference type="Proteomes" id="UP001499938">
    <property type="component" value="Unassembled WGS sequence"/>
</dbReference>
<reference evidence="2" key="1">
    <citation type="journal article" date="2019" name="Int. J. Syst. Evol. Microbiol.">
        <title>The Global Catalogue of Microorganisms (GCM) 10K type strain sequencing project: providing services to taxonomists for standard genome sequencing and annotation.</title>
        <authorList>
            <consortium name="The Broad Institute Genomics Platform"/>
            <consortium name="The Broad Institute Genome Sequencing Center for Infectious Disease"/>
            <person name="Wu L."/>
            <person name="Ma J."/>
        </authorList>
    </citation>
    <scope>NUCLEOTIDE SEQUENCE [LARGE SCALE GENOMIC DNA]</scope>
    <source>
        <strain evidence="2">JCM 15592</strain>
    </source>
</reference>
<name>A0ABP4XTA0_9MICO</name>
<dbReference type="RefSeq" id="WP_344083854.1">
    <property type="nucleotide sequence ID" value="NZ_BAAAPO010000026.1"/>
</dbReference>
<proteinExistence type="predicted"/>
<organism evidence="1 2">
    <name type="scientific">Nostocoides veronense</name>
    <dbReference type="NCBI Taxonomy" id="330836"/>
    <lineage>
        <taxon>Bacteria</taxon>
        <taxon>Bacillati</taxon>
        <taxon>Actinomycetota</taxon>
        <taxon>Actinomycetes</taxon>
        <taxon>Micrococcales</taxon>
        <taxon>Intrasporangiaceae</taxon>
        <taxon>Nostocoides</taxon>
    </lineage>
</organism>
<protein>
    <submittedName>
        <fullName evidence="1">Uncharacterized protein</fullName>
    </submittedName>
</protein>
<gene>
    <name evidence="1" type="ORF">GCM10009811_18130</name>
</gene>
<comment type="caution">
    <text evidence="1">The sequence shown here is derived from an EMBL/GenBank/DDBJ whole genome shotgun (WGS) entry which is preliminary data.</text>
</comment>
<sequence length="97" mass="9740">MPWIVVTTPALVEPEQADALAVSVAAAAADALDLSTRDIIVLKQAAVAAAGAGAYVVVSGRARTPDAEESLATAVKTIVAQVLSVSPELVGLTRSTT</sequence>
<dbReference type="EMBL" id="BAAAPO010000026">
    <property type="protein sequence ID" value="GAA1793722.1"/>
    <property type="molecule type" value="Genomic_DNA"/>
</dbReference>
<keyword evidence="2" id="KW-1185">Reference proteome</keyword>
<evidence type="ECO:0000313" key="1">
    <source>
        <dbReference type="EMBL" id="GAA1793722.1"/>
    </source>
</evidence>
<accession>A0ABP4XTA0</accession>